<organism evidence="1 2">
    <name type="scientific">Snuella lapsa</name>
    <dbReference type="NCBI Taxonomy" id="870481"/>
    <lineage>
        <taxon>Bacteria</taxon>
        <taxon>Pseudomonadati</taxon>
        <taxon>Bacteroidota</taxon>
        <taxon>Flavobacteriia</taxon>
        <taxon>Flavobacteriales</taxon>
        <taxon>Flavobacteriaceae</taxon>
        <taxon>Snuella</taxon>
    </lineage>
</organism>
<dbReference type="InterPro" id="IPR012808">
    <property type="entry name" value="CHP02453"/>
</dbReference>
<comment type="caution">
    <text evidence="1">The sequence shown here is derived from an EMBL/GenBank/DDBJ whole genome shotgun (WGS) entry which is preliminary data.</text>
</comment>
<keyword evidence="2" id="KW-1185">Reference proteome</keyword>
<accession>A0ABP6Y9B2</accession>
<evidence type="ECO:0008006" key="3">
    <source>
        <dbReference type="Google" id="ProtNLM"/>
    </source>
</evidence>
<gene>
    <name evidence="1" type="ORF">GCM10022395_30040</name>
</gene>
<name>A0ABP6Y9B2_9FLAO</name>
<dbReference type="EMBL" id="BAABCY010000079">
    <property type="protein sequence ID" value="GAA3579378.1"/>
    <property type="molecule type" value="Genomic_DNA"/>
</dbReference>
<sequence length="202" mass="23865">METTTKYFTRDYIEFFEGLERHNNREWFLLNKSNYEHYVKLPFQRFIHDLLETIKDEDTAIKIQTSDAVFRIQKDMRFVKDGKPYKLFQSALISVRGRKSKEEPGFYIEIGARYIKVALGCFKIKPAQMKRLALEMHKIDALTEQPHFKSTFGAIIKGNNSMVFQTLLPVHIIDNEGLDELLLTYWRMSRAVIDTFKTILNK</sequence>
<dbReference type="Proteomes" id="UP001500954">
    <property type="component" value="Unassembled WGS sequence"/>
</dbReference>
<dbReference type="Pfam" id="PF09365">
    <property type="entry name" value="DUF2461"/>
    <property type="match status" value="1"/>
</dbReference>
<dbReference type="PANTHER" id="PTHR36452">
    <property type="entry name" value="CHROMOSOME 12, WHOLE GENOME SHOTGUN SEQUENCE"/>
    <property type="match status" value="1"/>
</dbReference>
<evidence type="ECO:0000313" key="1">
    <source>
        <dbReference type="EMBL" id="GAA3579378.1"/>
    </source>
</evidence>
<dbReference type="PANTHER" id="PTHR36452:SF1">
    <property type="entry name" value="DUF2461 DOMAIN-CONTAINING PROTEIN"/>
    <property type="match status" value="1"/>
</dbReference>
<protein>
    <recommendedName>
        <fullName evidence="3">DUF2461 domain-containing protein</fullName>
    </recommendedName>
</protein>
<reference evidence="2" key="1">
    <citation type="journal article" date="2019" name="Int. J. Syst. Evol. Microbiol.">
        <title>The Global Catalogue of Microorganisms (GCM) 10K type strain sequencing project: providing services to taxonomists for standard genome sequencing and annotation.</title>
        <authorList>
            <consortium name="The Broad Institute Genomics Platform"/>
            <consortium name="The Broad Institute Genome Sequencing Center for Infectious Disease"/>
            <person name="Wu L."/>
            <person name="Ma J."/>
        </authorList>
    </citation>
    <scope>NUCLEOTIDE SEQUENCE [LARGE SCALE GENOMIC DNA]</scope>
    <source>
        <strain evidence="2">JCM 17111</strain>
    </source>
</reference>
<evidence type="ECO:0000313" key="2">
    <source>
        <dbReference type="Proteomes" id="UP001500954"/>
    </source>
</evidence>
<proteinExistence type="predicted"/>
<dbReference type="RefSeq" id="WP_345007186.1">
    <property type="nucleotide sequence ID" value="NZ_BAABCY010000079.1"/>
</dbReference>